<evidence type="ECO:0000256" key="5">
    <source>
        <dbReference type="ARBA" id="ARBA00023136"/>
    </source>
</evidence>
<gene>
    <name evidence="9" type="ORF">JOF55_002554</name>
</gene>
<dbReference type="PANTHER" id="PTHR31566">
    <property type="entry name" value="CYTOCHROME C BIOGENESIS PROTEIN CCS1, CHLOROPLASTIC"/>
    <property type="match status" value="1"/>
</dbReference>
<evidence type="ECO:0000259" key="8">
    <source>
        <dbReference type="Pfam" id="PF05140"/>
    </source>
</evidence>
<comment type="subcellular location">
    <subcellularLocation>
        <location evidence="1">Membrane</location>
        <topology evidence="1">Multi-pass membrane protein</topology>
    </subcellularLocation>
</comment>
<evidence type="ECO:0000256" key="1">
    <source>
        <dbReference type="ARBA" id="ARBA00004141"/>
    </source>
</evidence>
<dbReference type="RefSeq" id="WP_310273856.1">
    <property type="nucleotide sequence ID" value="NZ_JAVDXW010000001.1"/>
</dbReference>
<evidence type="ECO:0000256" key="6">
    <source>
        <dbReference type="SAM" id="MobiDB-lite"/>
    </source>
</evidence>
<evidence type="ECO:0000256" key="7">
    <source>
        <dbReference type="SAM" id="Phobius"/>
    </source>
</evidence>
<accession>A0AAE3ZCF8</accession>
<evidence type="ECO:0000256" key="2">
    <source>
        <dbReference type="ARBA" id="ARBA00022692"/>
    </source>
</evidence>
<dbReference type="GO" id="GO:0017004">
    <property type="term" value="P:cytochrome complex assembly"/>
    <property type="evidence" value="ECO:0007669"/>
    <property type="project" value="UniProtKB-KW"/>
</dbReference>
<evidence type="ECO:0000256" key="4">
    <source>
        <dbReference type="ARBA" id="ARBA00022989"/>
    </source>
</evidence>
<dbReference type="Proteomes" id="UP001180845">
    <property type="component" value="Unassembled WGS sequence"/>
</dbReference>
<feature type="transmembrane region" description="Helical" evidence="7">
    <location>
        <begin position="174"/>
        <end position="193"/>
    </location>
</feature>
<evidence type="ECO:0000256" key="3">
    <source>
        <dbReference type="ARBA" id="ARBA00022748"/>
    </source>
</evidence>
<name>A0AAE3ZCF8_9ACTN</name>
<protein>
    <submittedName>
        <fullName evidence="9">Cytochrome c biogenesis protein</fullName>
    </submittedName>
</protein>
<dbReference type="InterPro" id="IPR007816">
    <property type="entry name" value="ResB-like_domain"/>
</dbReference>
<feature type="transmembrane region" description="Helical" evidence="7">
    <location>
        <begin position="451"/>
        <end position="469"/>
    </location>
</feature>
<keyword evidence="4 7" id="KW-1133">Transmembrane helix</keyword>
<evidence type="ECO:0000313" key="9">
    <source>
        <dbReference type="EMBL" id="MDR7302373.1"/>
    </source>
</evidence>
<organism evidence="9 10">
    <name type="scientific">Haloactinomyces albus</name>
    <dbReference type="NCBI Taxonomy" id="1352928"/>
    <lineage>
        <taxon>Bacteria</taxon>
        <taxon>Bacillati</taxon>
        <taxon>Actinomycetota</taxon>
        <taxon>Actinomycetes</taxon>
        <taxon>Actinopolysporales</taxon>
        <taxon>Actinopolysporaceae</taxon>
        <taxon>Haloactinomyces</taxon>
    </lineage>
</organism>
<dbReference type="InterPro" id="IPR023494">
    <property type="entry name" value="Cyt_c_bgen_Ccs1/CcsB/ResB"/>
</dbReference>
<proteinExistence type="predicted"/>
<dbReference type="Pfam" id="PF05140">
    <property type="entry name" value="ResB"/>
    <property type="match status" value="1"/>
</dbReference>
<dbReference type="PANTHER" id="PTHR31566:SF0">
    <property type="entry name" value="CYTOCHROME C BIOGENESIS PROTEIN CCS1, CHLOROPLASTIC"/>
    <property type="match status" value="1"/>
</dbReference>
<keyword evidence="10" id="KW-1185">Reference proteome</keyword>
<keyword evidence="5 7" id="KW-0472">Membrane</keyword>
<feature type="transmembrane region" description="Helical" evidence="7">
    <location>
        <begin position="79"/>
        <end position="101"/>
    </location>
</feature>
<keyword evidence="2 7" id="KW-0812">Transmembrane</keyword>
<feature type="region of interest" description="Disordered" evidence="6">
    <location>
        <begin position="524"/>
        <end position="548"/>
    </location>
</feature>
<reference evidence="9" key="1">
    <citation type="submission" date="2023-07" db="EMBL/GenBank/DDBJ databases">
        <title>Sequencing the genomes of 1000 actinobacteria strains.</title>
        <authorList>
            <person name="Klenk H.-P."/>
        </authorList>
    </citation>
    <scope>NUCLEOTIDE SEQUENCE</scope>
    <source>
        <strain evidence="9">DSM 45977</strain>
    </source>
</reference>
<comment type="caution">
    <text evidence="9">The sequence shown here is derived from an EMBL/GenBank/DDBJ whole genome shotgun (WGS) entry which is preliminary data.</text>
</comment>
<dbReference type="AlphaFoldDB" id="A0AAE3ZCF8"/>
<keyword evidence="3" id="KW-0201">Cytochrome c-type biogenesis</keyword>
<dbReference type="EMBL" id="JAVDXW010000001">
    <property type="protein sequence ID" value="MDR7302373.1"/>
    <property type="molecule type" value="Genomic_DNA"/>
</dbReference>
<evidence type="ECO:0000313" key="10">
    <source>
        <dbReference type="Proteomes" id="UP001180845"/>
    </source>
</evidence>
<feature type="domain" description="ResB-like" evidence="8">
    <location>
        <begin position="23"/>
        <end position="517"/>
    </location>
</feature>
<sequence>MRVSSVASALAFLRNTWRGLTSMRTALVLLFLLALAALPGALLPQRSLNRANVEDFFDTYPTLAPILDAVGAFNVFSSVWFASIYVLLFVSLVGCLVPRCLEYLRQARAKPVRTPRNLGRMPHHAQATVDGSVDEVMATTRRRLRGWRKIEHTEADGARSISAERGYLREAGNLVFHFALLGLLIAVAGGELYKYEGQVIVMADGSSFCNSGTYNYDSFRPGLTVDGTELSPFCVRVDDFTVEYLPTGQPSEFHAEISYQSGRSLESGVWKHHDLEVNNPLRTAGDRVYLTGNGYAPQFTVTFPNGRSRTSTVQWQPVNTTTMLSQGATKFDPPGMPDEQRRYQNQIAITGLFAPTASMDGKVLSSGFPALRDPAVAVDVLKGKLGVSTGRGQSIFSVDQSMVESGKLDRVARENLRVGEEIRLDDGTVIRFDGVKRWVNLQVSHNPFQPYVLGCAMAIIIGLGASLSIKRRRVWVRAVPESSQVSAPAGGEAAAPRTLVEVGGLARTDQAGYGEEFTKVSGDLLESGGGSAGSAEERKAVSARGRNS</sequence>
<dbReference type="GO" id="GO:0016020">
    <property type="term" value="C:membrane"/>
    <property type="evidence" value="ECO:0007669"/>
    <property type="project" value="UniProtKB-SubCell"/>
</dbReference>